<evidence type="ECO:0000256" key="2">
    <source>
        <dbReference type="ARBA" id="ARBA00001936"/>
    </source>
</evidence>
<organism evidence="21 22">
    <name type="scientific">Limnochorda pilosa</name>
    <dbReference type="NCBI Taxonomy" id="1555112"/>
    <lineage>
        <taxon>Bacteria</taxon>
        <taxon>Bacillati</taxon>
        <taxon>Bacillota</taxon>
        <taxon>Limnochordia</taxon>
        <taxon>Limnochordales</taxon>
        <taxon>Limnochordaceae</taxon>
        <taxon>Limnochorda</taxon>
    </lineage>
</organism>
<dbReference type="GO" id="GO:0009231">
    <property type="term" value="P:riboflavin biosynthetic process"/>
    <property type="evidence" value="ECO:0007669"/>
    <property type="project" value="UniProtKB-UniRule"/>
</dbReference>
<keyword evidence="15 19" id="KW-0456">Lyase</keyword>
<feature type="binding site" evidence="19">
    <location>
        <position position="146"/>
    </location>
    <ligand>
        <name>Mg(2+)</name>
        <dbReference type="ChEBI" id="CHEBI:18420"/>
        <label>2</label>
    </ligand>
</feature>
<evidence type="ECO:0000313" key="21">
    <source>
        <dbReference type="EMBL" id="BAS29114.1"/>
    </source>
</evidence>
<keyword evidence="14 19" id="KW-0464">Manganese</keyword>
<comment type="cofactor">
    <cofactor evidence="2">
        <name>Mn(2+)</name>
        <dbReference type="ChEBI" id="CHEBI:29035"/>
    </cofactor>
</comment>
<evidence type="ECO:0000256" key="15">
    <source>
        <dbReference type="ARBA" id="ARBA00023239"/>
    </source>
</evidence>
<evidence type="ECO:0000256" key="12">
    <source>
        <dbReference type="ARBA" id="ARBA00022842"/>
    </source>
</evidence>
<evidence type="ECO:0000256" key="8">
    <source>
        <dbReference type="ARBA" id="ARBA00022723"/>
    </source>
</evidence>
<protein>
    <recommendedName>
        <fullName evidence="19">Riboflavin biosynthesis protein RibBA</fullName>
    </recommendedName>
    <domain>
        <recommendedName>
            <fullName evidence="19">3,4-dihydroxy-2-butanone 4-phosphate synthase</fullName>
            <shortName evidence="19">DHBP synthase</shortName>
            <ecNumber evidence="19">4.1.99.12</ecNumber>
        </recommendedName>
    </domain>
    <domain>
        <recommendedName>
            <fullName evidence="19">GTP cyclohydrolase-2</fullName>
            <ecNumber evidence="19">3.5.4.25</ecNumber>
        </recommendedName>
        <alternativeName>
            <fullName evidence="19">GTP cyclohydrolase II</fullName>
        </alternativeName>
    </domain>
</protein>
<feature type="binding site" evidence="19">
    <location>
        <position position="361"/>
    </location>
    <ligand>
        <name>GTP</name>
        <dbReference type="ChEBI" id="CHEBI:37565"/>
    </ligand>
</feature>
<dbReference type="PIRSF" id="PIRSF001259">
    <property type="entry name" value="RibA"/>
    <property type="match status" value="1"/>
</dbReference>
<dbReference type="NCBIfam" id="NF006803">
    <property type="entry name" value="PRK09311.1"/>
    <property type="match status" value="1"/>
</dbReference>
<reference evidence="22" key="2">
    <citation type="journal article" date="2016" name="Int. J. Syst. Evol. Microbiol.">
        <title>Complete genome sequence and cell structure of Limnochorda pilosa, a Gram-negative spore-former within the phylum Firmicutes.</title>
        <authorList>
            <person name="Watanabe M."/>
            <person name="Kojima H."/>
            <person name="Fukui M."/>
        </authorList>
    </citation>
    <scope>NUCLEOTIDE SEQUENCE [LARGE SCALE GENOMIC DNA]</scope>
    <source>
        <strain evidence="22">HC45</strain>
    </source>
</reference>
<evidence type="ECO:0000256" key="17">
    <source>
        <dbReference type="ARBA" id="ARBA00043932"/>
    </source>
</evidence>
<keyword evidence="11 19" id="KW-0862">Zinc</keyword>
<feature type="binding site" evidence="19">
    <location>
        <begin position="298"/>
        <end position="300"/>
    </location>
    <ligand>
        <name>GTP</name>
        <dbReference type="ChEBI" id="CHEBI:37565"/>
    </ligand>
</feature>
<dbReference type="HAMAP" id="MF_01283">
    <property type="entry name" value="RibBA"/>
    <property type="match status" value="1"/>
</dbReference>
<feature type="binding site" evidence="19">
    <location>
        <position position="276"/>
    </location>
    <ligand>
        <name>GTP</name>
        <dbReference type="ChEBI" id="CHEBI:37565"/>
    </ligand>
</feature>
<dbReference type="Pfam" id="PF00926">
    <property type="entry name" value="DHBP_synthase"/>
    <property type="match status" value="1"/>
</dbReference>
<keyword evidence="8 19" id="KW-0479">Metal-binding</keyword>
<dbReference type="HAMAP" id="MF_00179">
    <property type="entry name" value="RibA"/>
    <property type="match status" value="1"/>
</dbReference>
<feature type="domain" description="GTP cyclohydrolase II" evidence="20">
    <location>
        <begin position="212"/>
        <end position="377"/>
    </location>
</feature>
<dbReference type="EC" id="4.1.99.12" evidence="19"/>
<dbReference type="EMBL" id="AP014924">
    <property type="protein sequence ID" value="BAS29114.1"/>
    <property type="molecule type" value="Genomic_DNA"/>
</dbReference>
<feature type="binding site" evidence="19">
    <location>
        <position position="356"/>
    </location>
    <ligand>
        <name>GTP</name>
        <dbReference type="ChEBI" id="CHEBI:37565"/>
    </ligand>
</feature>
<dbReference type="KEGG" id="lpil:LIP_3301"/>
<dbReference type="Gene3D" id="3.90.870.10">
    <property type="entry name" value="DHBP synthase"/>
    <property type="match status" value="1"/>
</dbReference>
<feature type="binding site" evidence="19">
    <location>
        <begin position="31"/>
        <end position="32"/>
    </location>
    <ligand>
        <name>D-ribulose 5-phosphate</name>
        <dbReference type="ChEBI" id="CHEBI:58121"/>
    </ligand>
</feature>
<comment type="catalytic activity">
    <reaction evidence="1 19">
        <text>D-ribulose 5-phosphate = (2S)-2-hydroxy-3-oxobutyl phosphate + formate + H(+)</text>
        <dbReference type="Rhea" id="RHEA:18457"/>
        <dbReference type="ChEBI" id="CHEBI:15378"/>
        <dbReference type="ChEBI" id="CHEBI:15740"/>
        <dbReference type="ChEBI" id="CHEBI:58121"/>
        <dbReference type="ChEBI" id="CHEBI:58830"/>
        <dbReference type="EC" id="4.1.99.12"/>
    </reaction>
</comment>
<keyword evidence="12 19" id="KW-0460">Magnesium</keyword>
<evidence type="ECO:0000256" key="5">
    <source>
        <dbReference type="ARBA" id="ARBA00004904"/>
    </source>
</evidence>
<evidence type="ECO:0000256" key="3">
    <source>
        <dbReference type="ARBA" id="ARBA00002284"/>
    </source>
</evidence>
<keyword evidence="22" id="KW-1185">Reference proteome</keyword>
<dbReference type="FunFam" id="3.40.50.10990:FF:000001">
    <property type="entry name" value="Riboflavin biosynthesis protein RibBA"/>
    <property type="match status" value="1"/>
</dbReference>
<accession>A0A0K2SQM2</accession>
<proteinExistence type="inferred from homology"/>
<comment type="pathway">
    <text evidence="4 19">Cofactor biosynthesis; riboflavin biosynthesis; 5-amino-6-(D-ribitylamino)uracil from GTP: step 1/4.</text>
</comment>
<gene>
    <name evidence="19" type="primary">ribBA</name>
    <name evidence="21" type="ORF">LIP_3301</name>
</gene>
<dbReference type="EC" id="3.5.4.25" evidence="19"/>
<comment type="pathway">
    <text evidence="5 19">Cofactor biosynthesis; riboflavin biosynthesis; 2-hydroxy-3-oxobutyl phosphate from D-ribulose 5-phosphate: step 1/1.</text>
</comment>
<feature type="binding site" evidence="19">
    <location>
        <position position="260"/>
    </location>
    <ligand>
        <name>Zn(2+)</name>
        <dbReference type="ChEBI" id="CHEBI:29105"/>
        <note>catalytic</note>
    </ligand>
</feature>
<dbReference type="OrthoDB" id="9793111at2"/>
<feature type="active site" description="Nucleophile; for GTP cyclohydrolase activity" evidence="19">
    <location>
        <position position="335"/>
    </location>
</feature>
<dbReference type="UniPathway" id="UPA00275">
    <property type="reaction ID" value="UER00399"/>
</dbReference>
<evidence type="ECO:0000256" key="9">
    <source>
        <dbReference type="ARBA" id="ARBA00022741"/>
    </source>
</evidence>
<dbReference type="AlphaFoldDB" id="A0A0K2SQM2"/>
<dbReference type="PANTHER" id="PTHR21327:SF18">
    <property type="entry name" value="3,4-DIHYDROXY-2-BUTANONE 4-PHOSPHATE SYNTHASE"/>
    <property type="match status" value="1"/>
</dbReference>
<dbReference type="Gene3D" id="3.40.50.10990">
    <property type="entry name" value="GTP cyclohydrolase II"/>
    <property type="match status" value="1"/>
</dbReference>
<dbReference type="GO" id="GO:0008270">
    <property type="term" value="F:zinc ion binding"/>
    <property type="evidence" value="ECO:0007669"/>
    <property type="project" value="UniProtKB-UniRule"/>
</dbReference>
<feature type="binding site" evidence="19">
    <location>
        <position position="167"/>
    </location>
    <ligand>
        <name>D-ribulose 5-phosphate</name>
        <dbReference type="ChEBI" id="CHEBI:58121"/>
    </ligand>
</feature>
<dbReference type="PANTHER" id="PTHR21327">
    <property type="entry name" value="GTP CYCLOHYDROLASE II-RELATED"/>
    <property type="match status" value="1"/>
</dbReference>
<dbReference type="InterPro" id="IPR016299">
    <property type="entry name" value="Riboflavin_synth_RibBA"/>
</dbReference>
<reference evidence="22" key="1">
    <citation type="submission" date="2015-07" db="EMBL/GenBank/DDBJ databases">
        <title>Complete genome sequence and phylogenetic analysis of Limnochorda pilosa.</title>
        <authorList>
            <person name="Watanabe M."/>
            <person name="Kojima H."/>
            <person name="Fukui M."/>
        </authorList>
    </citation>
    <scope>NUCLEOTIDE SEQUENCE [LARGE SCALE GENOMIC DNA]</scope>
    <source>
        <strain evidence="22">HC45</strain>
    </source>
</reference>
<dbReference type="GO" id="GO:0005525">
    <property type="term" value="F:GTP binding"/>
    <property type="evidence" value="ECO:0007669"/>
    <property type="project" value="UniProtKB-KW"/>
</dbReference>
<dbReference type="GO" id="GO:0005829">
    <property type="term" value="C:cytosol"/>
    <property type="evidence" value="ECO:0007669"/>
    <property type="project" value="TreeGrafter"/>
</dbReference>
<evidence type="ECO:0000313" key="22">
    <source>
        <dbReference type="Proteomes" id="UP000065807"/>
    </source>
</evidence>
<feature type="binding site" evidence="19">
    <location>
        <begin position="143"/>
        <end position="147"/>
    </location>
    <ligand>
        <name>D-ribulose 5-phosphate</name>
        <dbReference type="ChEBI" id="CHEBI:58121"/>
    </ligand>
</feature>
<evidence type="ECO:0000256" key="14">
    <source>
        <dbReference type="ARBA" id="ARBA00023211"/>
    </source>
</evidence>
<feature type="binding site" evidence="19">
    <location>
        <position position="273"/>
    </location>
    <ligand>
        <name>Zn(2+)</name>
        <dbReference type="ChEBI" id="CHEBI:29105"/>
        <note>catalytic</note>
    </ligand>
</feature>
<dbReference type="RefSeq" id="WP_068140456.1">
    <property type="nucleotide sequence ID" value="NZ_AP014924.1"/>
</dbReference>
<dbReference type="InterPro" id="IPR000926">
    <property type="entry name" value="RibA"/>
</dbReference>
<dbReference type="NCBIfam" id="TIGR00506">
    <property type="entry name" value="ribB"/>
    <property type="match status" value="1"/>
</dbReference>
<feature type="site" description="Essential for DHBP synthase activity" evidence="19">
    <location>
        <position position="167"/>
    </location>
</feature>
<evidence type="ECO:0000256" key="1">
    <source>
        <dbReference type="ARBA" id="ARBA00000141"/>
    </source>
</evidence>
<evidence type="ECO:0000256" key="10">
    <source>
        <dbReference type="ARBA" id="ARBA00022801"/>
    </source>
</evidence>
<dbReference type="HAMAP" id="MF_00180">
    <property type="entry name" value="RibB"/>
    <property type="match status" value="1"/>
</dbReference>
<dbReference type="InterPro" id="IPR036144">
    <property type="entry name" value="RibA-like_sf"/>
</dbReference>
<dbReference type="InterPro" id="IPR000422">
    <property type="entry name" value="DHBP_synthase_RibB"/>
</dbReference>
<dbReference type="GO" id="GO:0003935">
    <property type="term" value="F:GTP cyclohydrolase II activity"/>
    <property type="evidence" value="ECO:0007669"/>
    <property type="project" value="UniProtKB-UniRule"/>
</dbReference>
<comment type="function">
    <text evidence="3 19">Catalyzes the conversion of D-ribulose 5-phosphate to formate and 3,4-dihydroxy-2-butanone 4-phosphate.</text>
</comment>
<keyword evidence="13 19" id="KW-0342">GTP-binding</keyword>
<dbReference type="SUPFAM" id="SSF55821">
    <property type="entry name" value="YrdC/RibB"/>
    <property type="match status" value="1"/>
</dbReference>
<feature type="binding site" evidence="19">
    <location>
        <position position="271"/>
    </location>
    <ligand>
        <name>Zn(2+)</name>
        <dbReference type="ChEBI" id="CHEBI:29105"/>
        <note>catalytic</note>
    </ligand>
</feature>
<feature type="binding site" evidence="19">
    <location>
        <position position="32"/>
    </location>
    <ligand>
        <name>Mg(2+)</name>
        <dbReference type="ChEBI" id="CHEBI:18420"/>
        <label>2</label>
    </ligand>
</feature>
<dbReference type="GO" id="GO:0000287">
    <property type="term" value="F:magnesium ion binding"/>
    <property type="evidence" value="ECO:0007669"/>
    <property type="project" value="UniProtKB-UniRule"/>
</dbReference>
<keyword evidence="10 19" id="KW-0378">Hydrolase</keyword>
<dbReference type="InterPro" id="IPR032677">
    <property type="entry name" value="GTP_cyclohydro_II"/>
</dbReference>
<feature type="active site" description="Proton acceptor; for GTP cyclohydrolase activity" evidence="19">
    <location>
        <position position="333"/>
    </location>
</feature>
<comment type="function">
    <text evidence="17 19">Catalyzes the conversion of GTP to 2,5-diamino-6-ribosylamino-4(3H)-pyrimidinone 5'-phosphate (DARP), formate and pyrophosphate.</text>
</comment>
<evidence type="ECO:0000256" key="13">
    <source>
        <dbReference type="ARBA" id="ARBA00023134"/>
    </source>
</evidence>
<comment type="cofactor">
    <cofactor evidence="19">
        <name>Zn(2+)</name>
        <dbReference type="ChEBI" id="CHEBI:29105"/>
    </cofactor>
    <text evidence="19">Binds 1 zinc ion per subunit.</text>
</comment>
<keyword evidence="16 19" id="KW-0511">Multifunctional enzyme</keyword>
<name>A0A0K2SQM2_LIMPI</name>
<feature type="binding site" evidence="19">
    <location>
        <position position="321"/>
    </location>
    <ligand>
        <name>GTP</name>
        <dbReference type="ChEBI" id="CHEBI:37565"/>
    </ligand>
</feature>
<dbReference type="FunFam" id="3.90.870.10:FF:000001">
    <property type="entry name" value="Riboflavin biosynthesis protein RibBA"/>
    <property type="match status" value="1"/>
</dbReference>
<sequence>MSSDAAFARMEQALEAIRAGKMVIVVDDEDRENEGDLLMAAEKVTPEAINFMTRYGRGLVCVPLTSARADELRLPLMVETDPESMRTAFTVSVDARGVRTGISAEERARTVRALVDPGSRPEDLTRPGHIFPLRAKEGGVLRRAGHTEAAVDLARLAGLQPAGLICEIMNPDGTMARMPQLEAFAREHGLVLLTVQELIRYRLSREKLVRAVAETTLPTRFGTFRMIGYDSMVDREPHVALVQGEVAGQEDVLVRVHSECLTGDVFGSYRCDCGPQLEAALRRIEAEGRGVLVYMRQEGRGIGLLNKIRAYALQEEDGLDTVEANLSLGFPADLRDYGIGAQILADLGLSSIRLLTNNPRKIVGLEGYGLRVVERVPLEIPPNPLNHRYLETKRTKLGHLLSEEVNGRVTLP</sequence>
<evidence type="ECO:0000256" key="7">
    <source>
        <dbReference type="ARBA" id="ARBA00022619"/>
    </source>
</evidence>
<keyword evidence="9 19" id="KW-0547">Nucleotide-binding</keyword>
<feature type="region of interest" description="GTP cyclohydrolase II" evidence="19">
    <location>
        <begin position="205"/>
        <end position="412"/>
    </location>
</feature>
<evidence type="ECO:0000256" key="18">
    <source>
        <dbReference type="ARBA" id="ARBA00049295"/>
    </source>
</evidence>
<comment type="catalytic activity">
    <reaction evidence="18 19">
        <text>GTP + 4 H2O = 2,5-diamino-6-hydroxy-4-(5-phosphoribosylamino)-pyrimidine + formate + 2 phosphate + 3 H(+)</text>
        <dbReference type="Rhea" id="RHEA:23704"/>
        <dbReference type="ChEBI" id="CHEBI:15377"/>
        <dbReference type="ChEBI" id="CHEBI:15378"/>
        <dbReference type="ChEBI" id="CHEBI:15740"/>
        <dbReference type="ChEBI" id="CHEBI:37565"/>
        <dbReference type="ChEBI" id="CHEBI:43474"/>
        <dbReference type="ChEBI" id="CHEBI:58614"/>
        <dbReference type="EC" id="3.5.4.25"/>
    </reaction>
</comment>
<dbReference type="GO" id="GO:0030145">
    <property type="term" value="F:manganese ion binding"/>
    <property type="evidence" value="ECO:0007669"/>
    <property type="project" value="UniProtKB-UniRule"/>
</dbReference>
<feature type="region of interest" description="DHBP synthase" evidence="19">
    <location>
        <begin position="1"/>
        <end position="204"/>
    </location>
</feature>
<evidence type="ECO:0000259" key="20">
    <source>
        <dbReference type="Pfam" id="PF00925"/>
    </source>
</evidence>
<feature type="binding site" evidence="19">
    <location>
        <position position="32"/>
    </location>
    <ligand>
        <name>Mg(2+)</name>
        <dbReference type="ChEBI" id="CHEBI:18420"/>
        <label>1</label>
    </ligand>
</feature>
<evidence type="ECO:0000256" key="4">
    <source>
        <dbReference type="ARBA" id="ARBA00004853"/>
    </source>
</evidence>
<comment type="cofactor">
    <cofactor evidence="19">
        <name>Mg(2+)</name>
        <dbReference type="ChEBI" id="CHEBI:18420"/>
    </cofactor>
    <cofactor evidence="19">
        <name>Mn(2+)</name>
        <dbReference type="ChEBI" id="CHEBI:29035"/>
    </cofactor>
    <text evidence="19">Binds 2 divalent metal cations per subunit. Magnesium or manganese.</text>
</comment>
<dbReference type="InterPro" id="IPR017945">
    <property type="entry name" value="DHBP_synth_RibB-like_a/b_dom"/>
</dbReference>
<dbReference type="PATRIC" id="fig|1555112.3.peg.3335"/>
<evidence type="ECO:0000256" key="6">
    <source>
        <dbReference type="ARBA" id="ARBA00005520"/>
    </source>
</evidence>
<dbReference type="STRING" id="1555112.LIP_3301"/>
<dbReference type="CDD" id="cd00641">
    <property type="entry name" value="GTP_cyclohydro2"/>
    <property type="match status" value="1"/>
</dbReference>
<dbReference type="Pfam" id="PF00925">
    <property type="entry name" value="GTP_cyclohydro2"/>
    <property type="match status" value="1"/>
</dbReference>
<dbReference type="GO" id="GO:0008686">
    <property type="term" value="F:3,4-dihydroxy-2-butanone-4-phosphate synthase activity"/>
    <property type="evidence" value="ECO:0007669"/>
    <property type="project" value="UniProtKB-UniRule"/>
</dbReference>
<dbReference type="Proteomes" id="UP000065807">
    <property type="component" value="Chromosome"/>
</dbReference>
<evidence type="ECO:0000256" key="11">
    <source>
        <dbReference type="ARBA" id="ARBA00022833"/>
    </source>
</evidence>
<feature type="site" description="Essential for DHBP synthase activity" evidence="19">
    <location>
        <position position="129"/>
    </location>
</feature>
<comment type="similarity">
    <text evidence="19">In the C-terminal section; belongs to the GTP cyclohydrolase II family.</text>
</comment>
<keyword evidence="7 19" id="KW-0686">Riboflavin biosynthesis</keyword>
<dbReference type="NCBIfam" id="TIGR00505">
    <property type="entry name" value="ribA"/>
    <property type="match status" value="1"/>
</dbReference>
<comment type="similarity">
    <text evidence="6 19">In the N-terminal section; belongs to the DHBP synthase family.</text>
</comment>
<dbReference type="NCBIfam" id="NF001591">
    <property type="entry name" value="PRK00393.1"/>
    <property type="match status" value="1"/>
</dbReference>
<dbReference type="SUPFAM" id="SSF142695">
    <property type="entry name" value="RibA-like"/>
    <property type="match status" value="1"/>
</dbReference>
<evidence type="ECO:0000256" key="19">
    <source>
        <dbReference type="HAMAP-Rule" id="MF_01283"/>
    </source>
</evidence>
<feature type="binding site" evidence="19">
    <location>
        <begin position="255"/>
        <end position="259"/>
    </location>
    <ligand>
        <name>GTP</name>
        <dbReference type="ChEBI" id="CHEBI:37565"/>
    </ligand>
</feature>
<feature type="binding site" evidence="19">
    <location>
        <position position="36"/>
    </location>
    <ligand>
        <name>D-ribulose 5-phosphate</name>
        <dbReference type="ChEBI" id="CHEBI:58121"/>
    </ligand>
</feature>
<evidence type="ECO:0000256" key="16">
    <source>
        <dbReference type="ARBA" id="ARBA00023268"/>
    </source>
</evidence>